<evidence type="ECO:0000256" key="1">
    <source>
        <dbReference type="SAM" id="MobiDB-lite"/>
    </source>
</evidence>
<proteinExistence type="predicted"/>
<protein>
    <recommendedName>
        <fullName evidence="3">Protein LAZY 1</fullName>
    </recommendedName>
</protein>
<evidence type="ECO:0008006" key="3">
    <source>
        <dbReference type="Google" id="ProtNLM"/>
    </source>
</evidence>
<organism evidence="2">
    <name type="scientific">Aegilops tauschii</name>
    <name type="common">Tausch's goatgrass</name>
    <name type="synonym">Aegilops squarrosa</name>
    <dbReference type="NCBI Taxonomy" id="37682"/>
    <lineage>
        <taxon>Eukaryota</taxon>
        <taxon>Viridiplantae</taxon>
        <taxon>Streptophyta</taxon>
        <taxon>Embryophyta</taxon>
        <taxon>Tracheophyta</taxon>
        <taxon>Spermatophyta</taxon>
        <taxon>Magnoliopsida</taxon>
        <taxon>Liliopsida</taxon>
        <taxon>Poales</taxon>
        <taxon>Poaceae</taxon>
        <taxon>BOP clade</taxon>
        <taxon>Pooideae</taxon>
        <taxon>Triticodae</taxon>
        <taxon>Triticeae</taxon>
        <taxon>Triticinae</taxon>
        <taxon>Aegilops</taxon>
    </lineage>
</organism>
<feature type="region of interest" description="Disordered" evidence="1">
    <location>
        <begin position="307"/>
        <end position="344"/>
    </location>
</feature>
<dbReference type="InterPro" id="IPR038928">
    <property type="entry name" value="LAZY1"/>
</dbReference>
<dbReference type="AlphaFoldDB" id="M8BL14"/>
<dbReference type="GO" id="GO:0009630">
    <property type="term" value="P:gravitropism"/>
    <property type="evidence" value="ECO:0007669"/>
    <property type="project" value="InterPro"/>
</dbReference>
<dbReference type="PANTHER" id="PTHR34959:SF3">
    <property type="entry name" value="PROTEIN LAZY 1"/>
    <property type="match status" value="1"/>
</dbReference>
<accession>M8BL14</accession>
<feature type="region of interest" description="Disordered" evidence="1">
    <location>
        <begin position="241"/>
        <end position="285"/>
    </location>
</feature>
<sequence length="440" mass="47367">MTLLGWMHRKLRSNNDVFKEFNTTGGGACNCIAGLASQDHEYYDDDAFVANHPSPPVNADDLFTFGGSGLLTIGTLGFAAINVPGEDEGHEDYDVDDDDCVDIDLDNIDGTIDEVNDGNVDDGALTPTFTFPQLESTTAEKVMVSVEAIAEKDDVATTEDELMLVSAELEKVLGGSNVPSARVSFAMGIDCPLQGFLLGSPVCSDTESWPEKPNGGGRRASLGELFMRTRFTEEKGALVAVQESEDGGEREEGKVGKGGDGGHKRTKKWRVKDEKGAGGDGVPASATAKSKFQKILKIFHRKVYPESTMLTKKNRKRGTPDNGGGGGATDESVPSPTPKKTGPRRLSFGCCCTKRSFSASPVDDGGEELNGDKSGHWIKTDADYGCKEESTTAGLNVMMNDWIIYRGAPKPKLHNIFSDRTWSWFLGPDLTKHGCLKASF</sequence>
<dbReference type="GO" id="GO:2000012">
    <property type="term" value="P:regulation of auxin polar transport"/>
    <property type="evidence" value="ECO:0007669"/>
    <property type="project" value="InterPro"/>
</dbReference>
<evidence type="ECO:0000313" key="2">
    <source>
        <dbReference type="EnsemblPlants" id="EMT22503"/>
    </source>
</evidence>
<name>M8BL14_AEGTA</name>
<dbReference type="PANTHER" id="PTHR34959">
    <property type="entry name" value="PROTEIN LAZY 1"/>
    <property type="match status" value="1"/>
</dbReference>
<dbReference type="EnsemblPlants" id="EMT22503">
    <property type="protein sequence ID" value="EMT22503"/>
    <property type="gene ID" value="F775_22630"/>
</dbReference>
<feature type="compositionally biased region" description="Basic and acidic residues" evidence="1">
    <location>
        <begin position="250"/>
        <end position="263"/>
    </location>
</feature>
<reference evidence="2" key="1">
    <citation type="submission" date="2015-06" db="UniProtKB">
        <authorList>
            <consortium name="EnsemblPlants"/>
        </authorList>
    </citation>
    <scope>IDENTIFICATION</scope>
</reference>